<name>B9RSQ0_RICCO</name>
<protein>
    <submittedName>
        <fullName evidence="2">ATP binding protein, putative</fullName>
    </submittedName>
</protein>
<feature type="region of interest" description="Disordered" evidence="1">
    <location>
        <begin position="916"/>
        <end position="1019"/>
    </location>
</feature>
<dbReference type="GO" id="GO:0042752">
    <property type="term" value="P:regulation of circadian rhythm"/>
    <property type="evidence" value="ECO:0000318"/>
    <property type="project" value="GO_Central"/>
</dbReference>
<feature type="compositionally biased region" description="Polar residues" evidence="1">
    <location>
        <begin position="608"/>
        <end position="638"/>
    </location>
</feature>
<feature type="compositionally biased region" description="Low complexity" evidence="1">
    <location>
        <begin position="351"/>
        <end position="377"/>
    </location>
</feature>
<proteinExistence type="predicted"/>
<feature type="compositionally biased region" description="Low complexity" evidence="1">
    <location>
        <begin position="916"/>
        <end position="950"/>
    </location>
</feature>
<feature type="compositionally biased region" description="Basic and acidic residues" evidence="1">
    <location>
        <begin position="540"/>
        <end position="558"/>
    </location>
</feature>
<feature type="compositionally biased region" description="Polar residues" evidence="1">
    <location>
        <begin position="394"/>
        <end position="408"/>
    </location>
</feature>
<keyword evidence="3" id="KW-1185">Reference proteome</keyword>
<feature type="region of interest" description="Disordered" evidence="1">
    <location>
        <begin position="1258"/>
        <end position="1278"/>
    </location>
</feature>
<feature type="region of interest" description="Disordered" evidence="1">
    <location>
        <begin position="817"/>
        <end position="843"/>
    </location>
</feature>
<evidence type="ECO:0000313" key="2">
    <source>
        <dbReference type="EMBL" id="EEF45383.1"/>
    </source>
</evidence>
<sequence length="1613" mass="171414">MERNREARRVSMAAANGLAPRRRHRSGSLRDSPEDDGPVELQETARLRDRGTGKKDRDRDRERDRDRDRERERDRDRMMSSRGKRRRGDRLIHGSNREDGGNDDSSEESVNDDEEDDDDDDGGVGVGVSSAMRTLPPNPSSLSSSSSLSLSNHHHHRKSFPPPAKVFRPSQQPVTTTTATTTPWKAPDEMIGVSVPRKARSASTKRSHEWASSCGVGGGGEQIHRQASTSPVRSSGPAMLASASASPAPVSPPSSCNASVKKKMPNGPKQRPPKSSPKFTTTSTSNQEEIEIEIAEVLYGLMRQPQGPSKQEANNDLMKFDSRDLSNSNSNNNKATGDAKSRVSSPISNAPATIPQTSSIPPPTNSSSSATPMSAIAPKRKRPRPVKYEEENPSVYQVRNNPISSTIKGDTDQPAKVETCSPNLEKTSGSAVENGVVQHDVMANPASVSVSTEQQPGLVKSENNMLSDSKTLMQESESIRDLVLSKEEPRNSTVSEIETQREDNFQIDLMAPPPSRSSPERDSEIDFVTPDPKPVVTDVEMERKPTVKDDDKAVKIAKDVNVAEPEEKKAKGTSEEIESQKPVANHNKERNIDLQLDLEKSDRDSGAVTGSGNKVHQHVNKQLQQQPSAEKPAQSNSLPMPMSMASWPGGLPHMGYMAPLQGVVSMDASTVPSAAIQPPHLLFSQPRPKRCATHCYIARNIHYHQQFTRMNPFWPAAAGSALQFGAKPCNVNVVPSTDLHAGRAVNSAQDKGPGLAIFSGHSVKEKSSQAANIVDAAQRKQILLQQPLPPGAPSNILHGPAFIFPLNQQQAAAAAAASVRPGNVKSPPVPGSAASSNTSNSASLSASTTAVAGATAMSFNYPNMPGSETQYLAILQNSAYPIPIPAHVGATPTYRGAPPQAMPFFNGSFYSSQMIHPQQLQQQQPPTPLSQQGQQSHQNPSISSGSSSSQKHLQNQQQRSHGSGINGGGGNLQGFPTSKNQPSQTLQLQPRQQMQNQNVPHQARQIESELGEDSPSTADSRISRANMSIYGQNFAMPIHPQNFALMTPPTMGGAATASGNPGEKKQQQSQSQGSKVGVEPSQAFAMSFAPINGATAAPGLDISSIAQNHAILQSLPEAARQGYHFMAAAVAQAAQQKKNHRVSEEGKTGGNDGLHAEDDRKTMSGVKVHATAGQSIAFSRPDLTETSVLTMPSNTVIDSSVRPLNLVSTPGRASGSVMSASISTVNASSVQQQVQRNQQQQHQQQMIQLQKQHQYAAAAAASARSKTPATSNGSVYPEHIPSSSSMAAKFPNALSGFPSNLVQSSSSPAQSPQWKNSVRTNTSQAPSSSLSSTSTSLKNLSQQQGRTQQGHTQISFAANPKPSATTQGQPTPSSNQSTSPPVVVGSPTTSMSKSAGGSPRTTSNSTSNKGGQSSTLSSQQAKNSPSMSAQKSSPVGGRNIPSILGHPHNSTSSSSSVTKSQMQQQPQLPKHALQQAQMMYNSSYMQAQVQHSAGSTHATPASGFYLQRHRSEQQQQPQVASVTSTAGMLLCPSVSLPNATTTDPAKAVAAAAAAANSMKGGGIPSQGLIHAQFAATQSSGKTTHLVPTGFPYVHAVPTAVQVKPAEQKQPAAD</sequence>
<dbReference type="InParanoid" id="B9RSQ0"/>
<feature type="compositionally biased region" description="Basic and acidic residues" evidence="1">
    <location>
        <begin position="43"/>
        <end position="79"/>
    </location>
</feature>
<dbReference type="STRING" id="3988.B9RSQ0"/>
<evidence type="ECO:0000313" key="3">
    <source>
        <dbReference type="Proteomes" id="UP000008311"/>
    </source>
</evidence>
<feature type="compositionally biased region" description="Low complexity" evidence="1">
    <location>
        <begin position="140"/>
        <end position="151"/>
    </location>
</feature>
<feature type="region of interest" description="Disordered" evidence="1">
    <location>
        <begin position="1300"/>
        <end position="1470"/>
    </location>
</feature>
<dbReference type="EMBL" id="EQ973812">
    <property type="protein sequence ID" value="EEF45383.1"/>
    <property type="molecule type" value="Genomic_DNA"/>
</dbReference>
<feature type="compositionally biased region" description="Polar residues" evidence="1">
    <location>
        <begin position="420"/>
        <end position="430"/>
    </location>
</feature>
<feature type="region of interest" description="Disordered" evidence="1">
    <location>
        <begin position="301"/>
        <end position="430"/>
    </location>
</feature>
<feature type="compositionally biased region" description="Polar residues" evidence="1">
    <location>
        <begin position="1264"/>
        <end position="1274"/>
    </location>
</feature>
<dbReference type="FunCoup" id="B9RSQ0">
    <property type="interactions" value="1377"/>
</dbReference>
<dbReference type="PANTHER" id="PTHR34798">
    <property type="entry name" value="PROTEIN TIME FOR COFFEE"/>
    <property type="match status" value="1"/>
</dbReference>
<feature type="compositionally biased region" description="Basic and acidic residues" evidence="1">
    <location>
        <begin position="89"/>
        <end position="100"/>
    </location>
</feature>
<feature type="compositionally biased region" description="Low complexity" evidence="1">
    <location>
        <begin position="831"/>
        <end position="843"/>
    </location>
</feature>
<feature type="region of interest" description="Disordered" evidence="1">
    <location>
        <begin position="485"/>
        <end position="642"/>
    </location>
</feature>
<feature type="compositionally biased region" description="Acidic residues" evidence="1">
    <location>
        <begin position="101"/>
        <end position="122"/>
    </location>
</feature>
<dbReference type="InterPro" id="IPR039317">
    <property type="entry name" value="TIC"/>
</dbReference>
<feature type="region of interest" description="Disordered" evidence="1">
    <location>
        <begin position="1138"/>
        <end position="1158"/>
    </location>
</feature>
<feature type="compositionally biased region" description="Low complexity" evidence="1">
    <location>
        <begin position="1067"/>
        <end position="1078"/>
    </location>
</feature>
<feature type="compositionally biased region" description="Polar residues" evidence="1">
    <location>
        <begin position="951"/>
        <end position="961"/>
    </location>
</feature>
<feature type="compositionally biased region" description="Basic and acidic residues" evidence="1">
    <location>
        <begin position="586"/>
        <end position="605"/>
    </location>
</feature>
<feature type="compositionally biased region" description="Low complexity" evidence="1">
    <location>
        <begin position="981"/>
        <end position="998"/>
    </location>
</feature>
<feature type="compositionally biased region" description="Low complexity" evidence="1">
    <location>
        <begin position="528"/>
        <end position="538"/>
    </location>
</feature>
<feature type="compositionally biased region" description="Polar residues" evidence="1">
    <location>
        <begin position="1386"/>
        <end position="1433"/>
    </location>
</feature>
<accession>B9RSQ0</accession>
<feature type="region of interest" description="Disordered" evidence="1">
    <location>
        <begin position="1047"/>
        <end position="1078"/>
    </location>
</feature>
<gene>
    <name evidence="2" type="ORF">RCOM_0677530</name>
</gene>
<dbReference type="eggNOG" id="ENOG502QTJH">
    <property type="taxonomic scope" value="Eukaryota"/>
</dbReference>
<feature type="compositionally biased region" description="Basic and acidic residues" evidence="1">
    <location>
        <begin position="565"/>
        <end position="574"/>
    </location>
</feature>
<dbReference type="Proteomes" id="UP000008311">
    <property type="component" value="Unassembled WGS sequence"/>
</dbReference>
<feature type="compositionally biased region" description="Low complexity" evidence="1">
    <location>
        <begin position="1320"/>
        <end position="1353"/>
    </location>
</feature>
<feature type="region of interest" description="Disordered" evidence="1">
    <location>
        <begin position="1"/>
        <end position="289"/>
    </location>
</feature>
<organism evidence="2 3">
    <name type="scientific">Ricinus communis</name>
    <name type="common">Castor bean</name>
    <dbReference type="NCBI Taxonomy" id="3988"/>
    <lineage>
        <taxon>Eukaryota</taxon>
        <taxon>Viridiplantae</taxon>
        <taxon>Streptophyta</taxon>
        <taxon>Embryophyta</taxon>
        <taxon>Tracheophyta</taxon>
        <taxon>Spermatophyta</taxon>
        <taxon>Magnoliopsida</taxon>
        <taxon>eudicotyledons</taxon>
        <taxon>Gunneridae</taxon>
        <taxon>Pentapetalae</taxon>
        <taxon>rosids</taxon>
        <taxon>fabids</taxon>
        <taxon>Malpighiales</taxon>
        <taxon>Euphorbiaceae</taxon>
        <taxon>Acalyphoideae</taxon>
        <taxon>Acalypheae</taxon>
        <taxon>Ricinus</taxon>
    </lineage>
</organism>
<feature type="compositionally biased region" description="Low complexity" evidence="1">
    <location>
        <begin position="276"/>
        <end position="285"/>
    </location>
</feature>
<feature type="compositionally biased region" description="Low complexity" evidence="1">
    <location>
        <begin position="234"/>
        <end position="259"/>
    </location>
</feature>
<reference evidence="3" key="1">
    <citation type="journal article" date="2010" name="Nat. Biotechnol.">
        <title>Draft genome sequence of the oilseed species Ricinus communis.</title>
        <authorList>
            <person name="Chan A.P."/>
            <person name="Crabtree J."/>
            <person name="Zhao Q."/>
            <person name="Lorenzi H."/>
            <person name="Orvis J."/>
            <person name="Puiu D."/>
            <person name="Melake-Berhan A."/>
            <person name="Jones K.M."/>
            <person name="Redman J."/>
            <person name="Chen G."/>
            <person name="Cahoon E.B."/>
            <person name="Gedil M."/>
            <person name="Stanke M."/>
            <person name="Haas B.J."/>
            <person name="Wortman J.R."/>
            <person name="Fraser-Liggett C.M."/>
            <person name="Ravel J."/>
            <person name="Rabinowicz P.D."/>
        </authorList>
    </citation>
    <scope>NUCLEOTIDE SEQUENCE [LARGE SCALE GENOMIC DNA]</scope>
    <source>
        <strain evidence="3">cv. Hale</strain>
    </source>
</reference>
<dbReference type="GO" id="GO:0005634">
    <property type="term" value="C:nucleus"/>
    <property type="evidence" value="ECO:0000318"/>
    <property type="project" value="GO_Central"/>
</dbReference>
<feature type="compositionally biased region" description="Low complexity" evidence="1">
    <location>
        <begin position="1365"/>
        <end position="1384"/>
    </location>
</feature>
<dbReference type="PANTHER" id="PTHR34798:SF2">
    <property type="entry name" value="PROTEIN TIME FOR COFFEE"/>
    <property type="match status" value="1"/>
</dbReference>
<evidence type="ECO:0000256" key="1">
    <source>
        <dbReference type="SAM" id="MobiDB-lite"/>
    </source>
</evidence>
<feature type="compositionally biased region" description="Low complexity" evidence="1">
    <location>
        <begin position="1300"/>
        <end position="1313"/>
    </location>
</feature>
<feature type="compositionally biased region" description="Low complexity" evidence="1">
    <location>
        <begin position="1450"/>
        <end position="1465"/>
    </location>
</feature>